<proteinExistence type="predicted"/>
<evidence type="ECO:0000256" key="1">
    <source>
        <dbReference type="SAM" id="MobiDB-lite"/>
    </source>
</evidence>
<feature type="compositionally biased region" description="Low complexity" evidence="1">
    <location>
        <begin position="349"/>
        <end position="359"/>
    </location>
</feature>
<organism evidence="2 3">
    <name type="scientific">Nannochloropsis gaditana</name>
    <dbReference type="NCBI Taxonomy" id="72520"/>
    <lineage>
        <taxon>Eukaryota</taxon>
        <taxon>Sar</taxon>
        <taxon>Stramenopiles</taxon>
        <taxon>Ochrophyta</taxon>
        <taxon>Eustigmatophyceae</taxon>
        <taxon>Eustigmatales</taxon>
        <taxon>Monodopsidaceae</taxon>
        <taxon>Nannochloropsis</taxon>
    </lineage>
</organism>
<feature type="region of interest" description="Disordered" evidence="1">
    <location>
        <begin position="274"/>
        <end position="375"/>
    </location>
</feature>
<name>W7UAR7_9STRA</name>
<accession>W7UAR7</accession>
<feature type="compositionally biased region" description="Basic and acidic residues" evidence="1">
    <location>
        <begin position="360"/>
        <end position="373"/>
    </location>
</feature>
<gene>
    <name evidence="2" type="ORF">Naga_100346g3</name>
</gene>
<dbReference type="Proteomes" id="UP000019335">
    <property type="component" value="Chromosome 2"/>
</dbReference>
<evidence type="ECO:0000313" key="3">
    <source>
        <dbReference type="Proteomes" id="UP000019335"/>
    </source>
</evidence>
<feature type="region of interest" description="Disordered" evidence="1">
    <location>
        <begin position="238"/>
        <end position="259"/>
    </location>
</feature>
<dbReference type="AlphaFoldDB" id="W7UAR7"/>
<dbReference type="EMBL" id="AZIL01000071">
    <property type="protein sequence ID" value="EWM30029.1"/>
    <property type="molecule type" value="Genomic_DNA"/>
</dbReference>
<comment type="caution">
    <text evidence="2">The sequence shown here is derived from an EMBL/GenBank/DDBJ whole genome shotgun (WGS) entry which is preliminary data.</text>
</comment>
<dbReference type="OrthoDB" id="201683at2759"/>
<feature type="compositionally biased region" description="Basic and acidic residues" evidence="1">
    <location>
        <begin position="312"/>
        <end position="324"/>
    </location>
</feature>
<keyword evidence="3" id="KW-1185">Reference proteome</keyword>
<reference evidence="2 3" key="1">
    <citation type="journal article" date="2014" name="Mol. Plant">
        <title>Chromosome Scale Genome Assembly and Transcriptome Profiling of Nannochloropsis gaditana in Nitrogen Depletion.</title>
        <authorList>
            <person name="Corteggiani Carpinelli E."/>
            <person name="Telatin A."/>
            <person name="Vitulo N."/>
            <person name="Forcato C."/>
            <person name="D'Angelo M."/>
            <person name="Schiavon R."/>
            <person name="Vezzi A."/>
            <person name="Giacometti G.M."/>
            <person name="Morosinotto T."/>
            <person name="Valle G."/>
        </authorList>
    </citation>
    <scope>NUCLEOTIDE SEQUENCE [LARGE SCALE GENOMIC DNA]</scope>
    <source>
        <strain evidence="2 3">B-31</strain>
    </source>
</reference>
<feature type="compositionally biased region" description="Basic and acidic residues" evidence="1">
    <location>
        <begin position="286"/>
        <end position="304"/>
    </location>
</feature>
<protein>
    <submittedName>
        <fullName evidence="2">Uncharacterized protein</fullName>
    </submittedName>
</protein>
<sequence length="662" mass="71678">MVSVESGSSYGMQVWVLIPVAGLGVESRATRTVHCGMGGRASPASDTPRPSSHAPLSFLISDSPTVRHVDGSHLLGFARVAGDEELEVLAQDYLHRMAGHHASSLLITYVPLAWLQARSLRTGAKGIVLAFRHRPSPIHESSSNLVLSAHDHLLSCLPSSLPPSHRPFLRHNACYRLDQEFHPLWSSSSHSSSCTHPPLPSSLADKEGNVWLYAMTPQKDAPVLLKALLRELSSASRALLKPPSKAGSGREGGRERSDSVFSLLSTTSSVASFASYSSSDVSEEGQGGKEEGREEGREEGKEEVGGDGSGEQDERGVKETRSAEATEVGDGGKVKPKTSYAVRFEEHWTSSLSASPPTASRDDHSGPKHRQDNVRGGFTVLSLVPTPGKVGGREGAAGEEAEEEVVAELEKYLSQTTAPSSLDTFPALCSSSSARSQSHQRVLKASLCVVNPPTPLLAHALSAFEKVVVEWESNAILFPHLSLPALEVLLVRFLLLPSSSSPLPPAFEIRRINNLGRGGVIEGQRHRPLRLSPTANHSKKGEEWTGLDRKFCNTQTEQNVMEELTQCGSATDGRGNNYLHHHLRHVSSRDIKRLCAPVRTILCEREREESNLLPLCPWEAKGEKGGLHGCIVQTCRSDHCHNGSLGSRETSQCNIGLQLIRQ</sequence>
<evidence type="ECO:0000313" key="2">
    <source>
        <dbReference type="EMBL" id="EWM30029.1"/>
    </source>
</evidence>